<reference evidence="1 2" key="1">
    <citation type="submission" date="2014-04" db="EMBL/GenBank/DDBJ databases">
        <authorList>
            <consortium name="DOE Joint Genome Institute"/>
            <person name="Kuo A."/>
            <person name="Kohler A."/>
            <person name="Jargeat P."/>
            <person name="Nagy L.G."/>
            <person name="Floudas D."/>
            <person name="Copeland A."/>
            <person name="Barry K.W."/>
            <person name="Cichocki N."/>
            <person name="Veneault-Fourrey C."/>
            <person name="LaButti K."/>
            <person name="Lindquist E.A."/>
            <person name="Lipzen A."/>
            <person name="Lundell T."/>
            <person name="Morin E."/>
            <person name="Murat C."/>
            <person name="Sun H."/>
            <person name="Tunlid A."/>
            <person name="Henrissat B."/>
            <person name="Grigoriev I.V."/>
            <person name="Hibbett D.S."/>
            <person name="Martin F."/>
            <person name="Nordberg H.P."/>
            <person name="Cantor M.N."/>
            <person name="Hua S.X."/>
        </authorList>
    </citation>
    <scope>NUCLEOTIDE SEQUENCE [LARGE SCALE GENOMIC DNA]</scope>
    <source>
        <strain evidence="1 2">Ve08.2h10</strain>
    </source>
</reference>
<protein>
    <submittedName>
        <fullName evidence="1">Uncharacterized protein</fullName>
    </submittedName>
</protein>
<dbReference type="InParanoid" id="A0A0D0D704"/>
<proteinExistence type="predicted"/>
<organism evidence="1 2">
    <name type="scientific">Paxillus rubicundulus Ve08.2h10</name>
    <dbReference type="NCBI Taxonomy" id="930991"/>
    <lineage>
        <taxon>Eukaryota</taxon>
        <taxon>Fungi</taxon>
        <taxon>Dikarya</taxon>
        <taxon>Basidiomycota</taxon>
        <taxon>Agaricomycotina</taxon>
        <taxon>Agaricomycetes</taxon>
        <taxon>Agaricomycetidae</taxon>
        <taxon>Boletales</taxon>
        <taxon>Paxilineae</taxon>
        <taxon>Paxillaceae</taxon>
        <taxon>Paxillus</taxon>
    </lineage>
</organism>
<reference evidence="2" key="2">
    <citation type="submission" date="2015-01" db="EMBL/GenBank/DDBJ databases">
        <title>Evolutionary Origins and Diversification of the Mycorrhizal Mutualists.</title>
        <authorList>
            <consortium name="DOE Joint Genome Institute"/>
            <consortium name="Mycorrhizal Genomics Consortium"/>
            <person name="Kohler A."/>
            <person name="Kuo A."/>
            <person name="Nagy L.G."/>
            <person name="Floudas D."/>
            <person name="Copeland A."/>
            <person name="Barry K.W."/>
            <person name="Cichocki N."/>
            <person name="Veneault-Fourrey C."/>
            <person name="LaButti K."/>
            <person name="Lindquist E.A."/>
            <person name="Lipzen A."/>
            <person name="Lundell T."/>
            <person name="Morin E."/>
            <person name="Murat C."/>
            <person name="Riley R."/>
            <person name="Ohm R."/>
            <person name="Sun H."/>
            <person name="Tunlid A."/>
            <person name="Henrissat B."/>
            <person name="Grigoriev I.V."/>
            <person name="Hibbett D.S."/>
            <person name="Martin F."/>
        </authorList>
    </citation>
    <scope>NUCLEOTIDE SEQUENCE [LARGE SCALE GENOMIC DNA]</scope>
    <source>
        <strain evidence="2">Ve08.2h10</strain>
    </source>
</reference>
<dbReference type="EMBL" id="KN825253">
    <property type="protein sequence ID" value="KIK92682.1"/>
    <property type="molecule type" value="Genomic_DNA"/>
</dbReference>
<accession>A0A0D0D704</accession>
<dbReference type="OrthoDB" id="10298243at2759"/>
<dbReference type="AlphaFoldDB" id="A0A0D0D704"/>
<dbReference type="HOGENOM" id="CLU_2050353_0_0_1"/>
<sequence>MALEKSAPTSVAGGRSFLTTIRQLLTFSSPNPMEHEDEQRLRQRIISVAVSESPYGSVFRNDGSVIVAFSQSPHDVTPYIKEKSPFPDDTSGGFSDVYKCVLEKPGEPSAVVSRISSIWH</sequence>
<evidence type="ECO:0000313" key="2">
    <source>
        <dbReference type="Proteomes" id="UP000054538"/>
    </source>
</evidence>
<dbReference type="Proteomes" id="UP000054538">
    <property type="component" value="Unassembled WGS sequence"/>
</dbReference>
<keyword evidence="2" id="KW-1185">Reference proteome</keyword>
<gene>
    <name evidence="1" type="ORF">PAXRUDRAFT_560928</name>
</gene>
<name>A0A0D0D704_9AGAM</name>
<evidence type="ECO:0000313" key="1">
    <source>
        <dbReference type="EMBL" id="KIK92682.1"/>
    </source>
</evidence>